<gene>
    <name evidence="3" type="ORF">AFUS01_LOCUS23459</name>
</gene>
<dbReference type="PANTHER" id="PTHR24320">
    <property type="entry name" value="RETINOL DEHYDROGENASE"/>
    <property type="match status" value="1"/>
</dbReference>
<dbReference type="Pfam" id="PF00106">
    <property type="entry name" value="adh_short"/>
    <property type="match status" value="1"/>
</dbReference>
<dbReference type="Proteomes" id="UP000708208">
    <property type="component" value="Unassembled WGS sequence"/>
</dbReference>
<protein>
    <submittedName>
        <fullName evidence="3">Uncharacterized protein</fullName>
    </submittedName>
</protein>
<evidence type="ECO:0000256" key="2">
    <source>
        <dbReference type="ARBA" id="ARBA00023002"/>
    </source>
</evidence>
<dbReference type="OrthoDB" id="191139at2759"/>
<evidence type="ECO:0000313" key="3">
    <source>
        <dbReference type="EMBL" id="CAG7784795.1"/>
    </source>
</evidence>
<proteinExistence type="inferred from homology"/>
<comment type="similarity">
    <text evidence="1">Belongs to the short-chain dehydrogenases/reductases (SDR) family.</text>
</comment>
<reference evidence="3" key="1">
    <citation type="submission" date="2021-06" db="EMBL/GenBank/DDBJ databases">
        <authorList>
            <person name="Hodson N. C."/>
            <person name="Mongue J. A."/>
            <person name="Jaron S. K."/>
        </authorList>
    </citation>
    <scope>NUCLEOTIDE SEQUENCE</scope>
</reference>
<organism evidence="3 4">
    <name type="scientific">Allacma fusca</name>
    <dbReference type="NCBI Taxonomy" id="39272"/>
    <lineage>
        <taxon>Eukaryota</taxon>
        <taxon>Metazoa</taxon>
        <taxon>Ecdysozoa</taxon>
        <taxon>Arthropoda</taxon>
        <taxon>Hexapoda</taxon>
        <taxon>Collembola</taxon>
        <taxon>Symphypleona</taxon>
        <taxon>Sminthuridae</taxon>
        <taxon>Allacma</taxon>
    </lineage>
</organism>
<evidence type="ECO:0000256" key="1">
    <source>
        <dbReference type="ARBA" id="ARBA00006484"/>
    </source>
</evidence>
<dbReference type="AlphaFoldDB" id="A0A8J2PFD6"/>
<sequence length="357" mass="39557">MSATGGNETSLLSRFIHKMTKTTDEGGYRSSSFLKLIWSWIVVHVIAFKFNTIEFLTRHRELSPDSVGNRAGDVAVVTGGARGIGLEVVRKLLKCGMHVIIGCRNVSAGTQLIDRLRAEGTTTGTAEAIALDLMSLESVKKFAREVNSKTDKINILINNAGIMFVPYTETVDGYESHFQVNFLSHFFLARLLHQGLVNGGKGKRNSRIVNVSSCASFGGHVDFSDLQLKRGYSRFDAYMVTKFLQVLASNATDRKHQEEGAPIRSYSLHPGIIQTELYDGVAWLRMLKFMTVRMFKSPAKGADTVCYAALSPDIENEGGIFLANSQKIPPNPLADDVQLQNQLWDITIDLLEHKVEK</sequence>
<dbReference type="InterPro" id="IPR002347">
    <property type="entry name" value="SDR_fam"/>
</dbReference>
<accession>A0A8J2PFD6</accession>
<keyword evidence="2" id="KW-0560">Oxidoreductase</keyword>
<dbReference type="PANTHER" id="PTHR24320:SF264">
    <property type="entry name" value="DEHYDROGENASE_REDUCTASE SDR FAMILY MEMBER ON CHROMOSOME X"/>
    <property type="match status" value="1"/>
</dbReference>
<evidence type="ECO:0000313" key="4">
    <source>
        <dbReference type="Proteomes" id="UP000708208"/>
    </source>
</evidence>
<dbReference type="GO" id="GO:0016491">
    <property type="term" value="F:oxidoreductase activity"/>
    <property type="evidence" value="ECO:0007669"/>
    <property type="project" value="UniProtKB-KW"/>
</dbReference>
<comment type="caution">
    <text evidence="3">The sequence shown here is derived from an EMBL/GenBank/DDBJ whole genome shotgun (WGS) entry which is preliminary data.</text>
</comment>
<name>A0A8J2PFD6_9HEXA</name>
<dbReference type="EMBL" id="CAJVCH010282985">
    <property type="protein sequence ID" value="CAG7784795.1"/>
    <property type="molecule type" value="Genomic_DNA"/>
</dbReference>
<keyword evidence="4" id="KW-1185">Reference proteome</keyword>